<evidence type="ECO:0000256" key="1">
    <source>
        <dbReference type="ARBA" id="ARBA00005854"/>
    </source>
</evidence>
<gene>
    <name evidence="7" type="ORF">AYR53_05180</name>
</gene>
<proteinExistence type="inferred from homology"/>
<evidence type="ECO:0000313" key="8">
    <source>
        <dbReference type="Proteomes" id="UP000078582"/>
    </source>
</evidence>
<keyword evidence="3" id="KW-0520">NAD</keyword>
<reference evidence="7 8" key="1">
    <citation type="submission" date="2016-03" db="EMBL/GenBank/DDBJ databases">
        <title>Pediococcus and Lactobacillus from brewery environment - whole genome sequencing and assembly.</title>
        <authorList>
            <person name="Behr J."/>
            <person name="Geissler A.J."/>
            <person name="Vogel R.F."/>
        </authorList>
    </citation>
    <scope>NUCLEOTIDE SEQUENCE [LARGE SCALE GENOMIC DNA]</scope>
    <source>
        <strain evidence="7 8">TMW 1.1989</strain>
    </source>
</reference>
<evidence type="ECO:0000259" key="6">
    <source>
        <dbReference type="Pfam" id="PF02826"/>
    </source>
</evidence>
<keyword evidence="8" id="KW-1185">Reference proteome</keyword>
<accession>A0A192H5M8</accession>
<evidence type="ECO:0000256" key="4">
    <source>
        <dbReference type="RuleBase" id="RU003719"/>
    </source>
</evidence>
<dbReference type="Pfam" id="PF00389">
    <property type="entry name" value="2-Hacid_dh"/>
    <property type="match status" value="1"/>
</dbReference>
<dbReference type="SUPFAM" id="SSF51735">
    <property type="entry name" value="NAD(P)-binding Rossmann-fold domains"/>
    <property type="match status" value="1"/>
</dbReference>
<dbReference type="GO" id="GO:0051287">
    <property type="term" value="F:NAD binding"/>
    <property type="evidence" value="ECO:0007669"/>
    <property type="project" value="InterPro"/>
</dbReference>
<dbReference type="EMBL" id="CP014873">
    <property type="protein sequence ID" value="ANK63538.1"/>
    <property type="molecule type" value="Genomic_DNA"/>
</dbReference>
<dbReference type="Proteomes" id="UP000078582">
    <property type="component" value="Chromosome"/>
</dbReference>
<organism evidence="7 8">
    <name type="scientific">Loigolactobacillus backii</name>
    <dbReference type="NCBI Taxonomy" id="375175"/>
    <lineage>
        <taxon>Bacteria</taxon>
        <taxon>Bacillati</taxon>
        <taxon>Bacillota</taxon>
        <taxon>Bacilli</taxon>
        <taxon>Lactobacillales</taxon>
        <taxon>Lactobacillaceae</taxon>
        <taxon>Loigolactobacillus</taxon>
    </lineage>
</organism>
<evidence type="ECO:0000256" key="2">
    <source>
        <dbReference type="ARBA" id="ARBA00023002"/>
    </source>
</evidence>
<comment type="similarity">
    <text evidence="1 4">Belongs to the D-isomer specific 2-hydroxyacid dehydrogenase family.</text>
</comment>
<sequence length="285" mass="31789">MTNEQLQQVTIVLGWEQQLGERLLHLTDSKLKWVQTYSAGVDDLPLDELRQKGVLVSNASGIHAEPIAESVFGMLLFATRGFKLAVDQQAQHVWHRPSDTFDLVAGKQFLIYGTGHIGKRVAELAQQFKMQTIGVNHDGHAVNHFNQTTDDQGGRAYLKTADVILNIMPLTETTRNFFDASYFKQVKRQPIFINAGRGPSVVTADLITALQTSQLGFAALDVVNPEPLPRTNPLWQLPNVLLTPHISGVFPEYGQAVLQIFMKNLATFLKTSNLELNQVNLERGY</sequence>
<dbReference type="AlphaFoldDB" id="A0A192H5M8"/>
<name>A0A192H5M8_9LACO</name>
<dbReference type="SUPFAM" id="SSF52283">
    <property type="entry name" value="Formate/glycerate dehydrogenase catalytic domain-like"/>
    <property type="match status" value="1"/>
</dbReference>
<dbReference type="Pfam" id="PF02826">
    <property type="entry name" value="2-Hacid_dh_C"/>
    <property type="match status" value="1"/>
</dbReference>
<protein>
    <submittedName>
        <fullName evidence="7">Hydroxyacid dehydrogenase</fullName>
    </submittedName>
</protein>
<evidence type="ECO:0000256" key="3">
    <source>
        <dbReference type="ARBA" id="ARBA00023027"/>
    </source>
</evidence>
<dbReference type="InterPro" id="IPR036291">
    <property type="entry name" value="NAD(P)-bd_dom_sf"/>
</dbReference>
<feature type="domain" description="D-isomer specific 2-hydroxyacid dehydrogenase catalytic" evidence="5">
    <location>
        <begin position="4"/>
        <end position="273"/>
    </location>
</feature>
<dbReference type="InterPro" id="IPR006140">
    <property type="entry name" value="D-isomer_DH_NAD-bd"/>
</dbReference>
<feature type="domain" description="D-isomer specific 2-hydroxyacid dehydrogenase NAD-binding" evidence="6">
    <location>
        <begin position="72"/>
        <end position="247"/>
    </location>
</feature>
<dbReference type="PANTHER" id="PTHR43333:SF1">
    <property type="entry name" value="D-ISOMER SPECIFIC 2-HYDROXYACID DEHYDROGENASE NAD-BINDING DOMAIN-CONTAINING PROTEIN"/>
    <property type="match status" value="1"/>
</dbReference>
<dbReference type="Gene3D" id="3.40.50.720">
    <property type="entry name" value="NAD(P)-binding Rossmann-like Domain"/>
    <property type="match status" value="2"/>
</dbReference>
<keyword evidence="2 4" id="KW-0560">Oxidoreductase</keyword>
<dbReference type="STRING" id="375175.AYR53_05180"/>
<dbReference type="KEGG" id="lbt:AYR52_08820"/>
<evidence type="ECO:0000313" key="7">
    <source>
        <dbReference type="EMBL" id="ANK63538.1"/>
    </source>
</evidence>
<evidence type="ECO:0000259" key="5">
    <source>
        <dbReference type="Pfam" id="PF00389"/>
    </source>
</evidence>
<dbReference type="PANTHER" id="PTHR43333">
    <property type="entry name" value="2-HACID_DH_C DOMAIN-CONTAINING PROTEIN"/>
    <property type="match status" value="1"/>
</dbReference>
<dbReference type="GO" id="GO:0016616">
    <property type="term" value="F:oxidoreductase activity, acting on the CH-OH group of donors, NAD or NADP as acceptor"/>
    <property type="evidence" value="ECO:0007669"/>
    <property type="project" value="InterPro"/>
</dbReference>
<dbReference type="InterPro" id="IPR006139">
    <property type="entry name" value="D-isomer_2_OHA_DH_cat_dom"/>
</dbReference>